<sequence length="225" mass="25737">MSKVSNEFAEEIHQTGVNPLNITVRISDDKIRFIIGLLTSRAIAEVESILLAPDFQNIELKATQQKNFTILDKIATELTETELTKNFYLNDMDNITSLNFYTPTAFKTQGEYYFLPDVRLLFQSLMKKYNAIFEGSERIDVELLDEIVKRVTIINFRISSRRYYIHRAYINGFIGRVTLICKGNQTLTNYVSMLLKFGEYSGVGVKTSLGMGAFELTRKGEKTHG</sequence>
<keyword evidence="2" id="KW-0255">Endonuclease</keyword>
<comment type="caution">
    <text evidence="6">The sequence shown here is derived from an EMBL/GenBank/DDBJ whole genome shotgun (WGS) entry which is preliminary data.</text>
</comment>
<dbReference type="Proteomes" id="UP000018559">
    <property type="component" value="Unassembled WGS sequence"/>
</dbReference>
<dbReference type="CDD" id="cd21141">
    <property type="entry name" value="Cas6_III-like"/>
    <property type="match status" value="1"/>
</dbReference>
<dbReference type="NCBIfam" id="TIGR01877">
    <property type="entry name" value="cas_cas6"/>
    <property type="match status" value="1"/>
</dbReference>
<dbReference type="InterPro" id="IPR010156">
    <property type="entry name" value="CRISPR-assoc_prot_Cas6"/>
</dbReference>
<dbReference type="AlphaFoldDB" id="V7I077"/>
<dbReference type="Pfam" id="PF10040">
    <property type="entry name" value="CRISPR_Cas6"/>
    <property type="match status" value="1"/>
</dbReference>
<keyword evidence="1" id="KW-0540">Nuclease</keyword>
<protein>
    <recommendedName>
        <fullName evidence="5">CRISPR-associated protein Cas6 C-terminal domain-containing protein</fullName>
    </recommendedName>
</protein>
<evidence type="ECO:0000256" key="3">
    <source>
        <dbReference type="ARBA" id="ARBA00022801"/>
    </source>
</evidence>
<feature type="domain" description="CRISPR-associated protein Cas6 C-terminal" evidence="5">
    <location>
        <begin position="98"/>
        <end position="213"/>
    </location>
</feature>
<dbReference type="GO" id="GO:0016788">
    <property type="term" value="F:hydrolase activity, acting on ester bonds"/>
    <property type="evidence" value="ECO:0007669"/>
    <property type="project" value="InterPro"/>
</dbReference>
<organism evidence="6 7">
    <name type="scientific">Ligilactobacillus equi DPC 6820</name>
    <dbReference type="NCBI Taxonomy" id="1392007"/>
    <lineage>
        <taxon>Bacteria</taxon>
        <taxon>Bacillati</taxon>
        <taxon>Bacillota</taxon>
        <taxon>Bacilli</taxon>
        <taxon>Lactobacillales</taxon>
        <taxon>Lactobacillaceae</taxon>
        <taxon>Ligilactobacillus</taxon>
    </lineage>
</organism>
<keyword evidence="3" id="KW-0378">Hydrolase</keyword>
<evidence type="ECO:0000256" key="2">
    <source>
        <dbReference type="ARBA" id="ARBA00022759"/>
    </source>
</evidence>
<accession>V7I077</accession>
<keyword evidence="7" id="KW-1185">Reference proteome</keyword>
<keyword evidence="4" id="KW-0051">Antiviral defense</keyword>
<name>V7I077_9LACO</name>
<dbReference type="PATRIC" id="fig|1392007.3.peg.234"/>
<gene>
    <name evidence="6" type="ORF">LEQ_1987c</name>
</gene>
<dbReference type="InterPro" id="IPR019267">
    <property type="entry name" value="CRISPR-assoc_Cas6_C"/>
</dbReference>
<dbReference type="Gene3D" id="3.30.70.1900">
    <property type="match status" value="1"/>
</dbReference>
<reference evidence="6 7" key="1">
    <citation type="journal article" date="2014" name="Genome Announc.">
        <title>The Genome of the Predominant Equine Lactobacillus Species, Lactobacillus equi, Is Reflective of Its Lifestyle Adaptations to an Herbivorous Host.</title>
        <authorList>
            <person name="O'Donnell M.M."/>
            <person name="Harris H.M."/>
            <person name="O'Toole P.W."/>
            <person name="Ross R.P."/>
        </authorList>
    </citation>
    <scope>NUCLEOTIDE SEQUENCE [LARGE SCALE GENOMIC DNA]</scope>
    <source>
        <strain evidence="6 7">DPC 6820</strain>
    </source>
</reference>
<evidence type="ECO:0000259" key="5">
    <source>
        <dbReference type="Pfam" id="PF10040"/>
    </source>
</evidence>
<dbReference type="EMBL" id="AWWH01000038">
    <property type="protein sequence ID" value="ETA74945.1"/>
    <property type="molecule type" value="Genomic_DNA"/>
</dbReference>
<evidence type="ECO:0000313" key="6">
    <source>
        <dbReference type="EMBL" id="ETA74945.1"/>
    </source>
</evidence>
<evidence type="ECO:0000313" key="7">
    <source>
        <dbReference type="Proteomes" id="UP000018559"/>
    </source>
</evidence>
<dbReference type="GO" id="GO:0004519">
    <property type="term" value="F:endonuclease activity"/>
    <property type="evidence" value="ECO:0007669"/>
    <property type="project" value="UniProtKB-KW"/>
</dbReference>
<dbReference type="GO" id="GO:0051607">
    <property type="term" value="P:defense response to virus"/>
    <property type="evidence" value="ECO:0007669"/>
    <property type="project" value="UniProtKB-KW"/>
</dbReference>
<proteinExistence type="predicted"/>
<evidence type="ECO:0000256" key="4">
    <source>
        <dbReference type="ARBA" id="ARBA00023118"/>
    </source>
</evidence>
<evidence type="ECO:0000256" key="1">
    <source>
        <dbReference type="ARBA" id="ARBA00022722"/>
    </source>
</evidence>